<organism evidence="2 3">
    <name type="scientific">Austropuccinia psidii MF-1</name>
    <dbReference type="NCBI Taxonomy" id="1389203"/>
    <lineage>
        <taxon>Eukaryota</taxon>
        <taxon>Fungi</taxon>
        <taxon>Dikarya</taxon>
        <taxon>Basidiomycota</taxon>
        <taxon>Pucciniomycotina</taxon>
        <taxon>Pucciniomycetes</taxon>
        <taxon>Pucciniales</taxon>
        <taxon>Sphaerophragmiaceae</taxon>
        <taxon>Austropuccinia</taxon>
    </lineage>
</organism>
<dbReference type="Proteomes" id="UP000765509">
    <property type="component" value="Unassembled WGS sequence"/>
</dbReference>
<sequence length="248" mass="27871">MVQQENIETASSVTSIIPASTVNSDHNSTISITQNNQPEPISSELISFAIRASYNPSSSSQKGHRRDYGRSQADTTTRSLSGHIQSQPEGLKQCIAGQRVPDPFRSVEKLHEFLPDCEKIPGPSQHLQVTQWMASIDGKEEHDAFNSRMEEKQPTTTQESAKNSPIAIRINFNVNKQPQAQNKGKGKVPATTPYSQGYRIPKIQQDAMENVFQMARAMMELQKKEEARLKYENQFLTFLMLSQSCMKL</sequence>
<protein>
    <submittedName>
        <fullName evidence="2">Uncharacterized protein</fullName>
    </submittedName>
</protein>
<proteinExistence type="predicted"/>
<feature type="region of interest" description="Disordered" evidence="1">
    <location>
        <begin position="54"/>
        <end position="91"/>
    </location>
</feature>
<evidence type="ECO:0000256" key="1">
    <source>
        <dbReference type="SAM" id="MobiDB-lite"/>
    </source>
</evidence>
<dbReference type="AlphaFoldDB" id="A0A9Q3PIU8"/>
<keyword evidence="3" id="KW-1185">Reference proteome</keyword>
<dbReference type="EMBL" id="AVOT02071894">
    <property type="protein sequence ID" value="MBW0562042.1"/>
    <property type="molecule type" value="Genomic_DNA"/>
</dbReference>
<accession>A0A9Q3PIU8</accession>
<name>A0A9Q3PIU8_9BASI</name>
<evidence type="ECO:0000313" key="2">
    <source>
        <dbReference type="EMBL" id="MBW0562042.1"/>
    </source>
</evidence>
<dbReference type="OrthoDB" id="43547at2759"/>
<comment type="caution">
    <text evidence="2">The sequence shown here is derived from an EMBL/GenBank/DDBJ whole genome shotgun (WGS) entry which is preliminary data.</text>
</comment>
<reference evidence="2" key="1">
    <citation type="submission" date="2021-03" db="EMBL/GenBank/DDBJ databases">
        <title>Draft genome sequence of rust myrtle Austropuccinia psidii MF-1, a brazilian biotype.</title>
        <authorList>
            <person name="Quecine M.C."/>
            <person name="Pachon D.M.R."/>
            <person name="Bonatelli M.L."/>
            <person name="Correr F.H."/>
            <person name="Franceschini L.M."/>
            <person name="Leite T.F."/>
            <person name="Margarido G.R.A."/>
            <person name="Almeida C.A."/>
            <person name="Ferrarezi J.A."/>
            <person name="Labate C.A."/>
        </authorList>
    </citation>
    <scope>NUCLEOTIDE SEQUENCE</scope>
    <source>
        <strain evidence="2">MF-1</strain>
    </source>
</reference>
<feature type="compositionally biased region" description="Polar residues" evidence="1">
    <location>
        <begin position="72"/>
        <end position="88"/>
    </location>
</feature>
<gene>
    <name evidence="2" type="ORF">O181_101757</name>
</gene>
<evidence type="ECO:0000313" key="3">
    <source>
        <dbReference type="Proteomes" id="UP000765509"/>
    </source>
</evidence>